<protein>
    <submittedName>
        <fullName evidence="1">Uncharacterized protein</fullName>
    </submittedName>
</protein>
<dbReference type="RefSeq" id="WP_150416185.1">
    <property type="nucleotide sequence ID" value="NZ_VYQF01000006.1"/>
</dbReference>
<sequence length="166" mass="17401">MKQNSKLMLLLIGVSLIIFTGCQKDNSLVSPSAPSAVNNATALTPGANSVNSEAPADVFLTTTTLTSSGAAPQVVKTGSFVASAQLGTSGTYVMTIDFYGMAIHCTTVFTPAGGDQFTTYSECQMTTFTGQWRIIDGKGAYANLQANGSIIMKTGHEYCTGRIFSE</sequence>
<organism evidence="1 2">
    <name type="scientific">Ginsengibacter hankyongi</name>
    <dbReference type="NCBI Taxonomy" id="2607284"/>
    <lineage>
        <taxon>Bacteria</taxon>
        <taxon>Pseudomonadati</taxon>
        <taxon>Bacteroidota</taxon>
        <taxon>Chitinophagia</taxon>
        <taxon>Chitinophagales</taxon>
        <taxon>Chitinophagaceae</taxon>
        <taxon>Ginsengibacter</taxon>
    </lineage>
</organism>
<comment type="caution">
    <text evidence="1">The sequence shown here is derived from an EMBL/GenBank/DDBJ whole genome shotgun (WGS) entry which is preliminary data.</text>
</comment>
<name>A0A5J5IF82_9BACT</name>
<proteinExistence type="predicted"/>
<dbReference type="Proteomes" id="UP000326903">
    <property type="component" value="Unassembled WGS sequence"/>
</dbReference>
<dbReference type="PROSITE" id="PS51257">
    <property type="entry name" value="PROKAR_LIPOPROTEIN"/>
    <property type="match status" value="1"/>
</dbReference>
<evidence type="ECO:0000313" key="2">
    <source>
        <dbReference type="Proteomes" id="UP000326903"/>
    </source>
</evidence>
<reference evidence="1 2" key="1">
    <citation type="submission" date="2019-09" db="EMBL/GenBank/DDBJ databases">
        <title>Draft genome sequence of Ginsengibacter sp. BR5-29.</title>
        <authorList>
            <person name="Im W.-T."/>
        </authorList>
    </citation>
    <scope>NUCLEOTIDE SEQUENCE [LARGE SCALE GENOMIC DNA]</scope>
    <source>
        <strain evidence="1 2">BR5-29</strain>
    </source>
</reference>
<dbReference type="AlphaFoldDB" id="A0A5J5IF82"/>
<evidence type="ECO:0000313" key="1">
    <source>
        <dbReference type="EMBL" id="KAA9037257.1"/>
    </source>
</evidence>
<keyword evidence="2" id="KW-1185">Reference proteome</keyword>
<accession>A0A5J5IF82</accession>
<gene>
    <name evidence="1" type="ORF">FW778_17675</name>
</gene>
<dbReference type="EMBL" id="VYQF01000006">
    <property type="protein sequence ID" value="KAA9037257.1"/>
    <property type="molecule type" value="Genomic_DNA"/>
</dbReference>